<keyword evidence="3" id="KW-0677">Repeat</keyword>
<dbReference type="InterPro" id="IPR018957">
    <property type="entry name" value="Znf_C3HC4_RING-type"/>
</dbReference>
<feature type="region of interest" description="Disordered" evidence="11">
    <location>
        <begin position="1209"/>
        <end position="1370"/>
    </location>
</feature>
<feature type="compositionally biased region" description="Low complexity" evidence="11">
    <location>
        <begin position="508"/>
        <end position="520"/>
    </location>
</feature>
<name>A0ABM1ECX0_PRICU</name>
<evidence type="ECO:0000256" key="10">
    <source>
        <dbReference type="PROSITE-ProRule" id="PRU00175"/>
    </source>
</evidence>
<keyword evidence="9" id="KW-0131">Cell cycle</keyword>
<keyword evidence="7" id="KW-0234">DNA repair</keyword>
<accession>A0ABM1ECX0</accession>
<evidence type="ECO:0000256" key="3">
    <source>
        <dbReference type="ARBA" id="ARBA00022737"/>
    </source>
</evidence>
<evidence type="ECO:0000259" key="12">
    <source>
        <dbReference type="PROSITE" id="PS50089"/>
    </source>
</evidence>
<feature type="compositionally biased region" description="Polar residues" evidence="11">
    <location>
        <begin position="427"/>
        <end position="449"/>
    </location>
</feature>
<dbReference type="PANTHER" id="PTHR13763:SF0">
    <property type="entry name" value="BREAST CANCER TYPE 1 SUSCEPTIBILITY PROTEIN"/>
    <property type="match status" value="1"/>
</dbReference>
<feature type="compositionally biased region" description="Basic residues" evidence="11">
    <location>
        <begin position="742"/>
        <end position="757"/>
    </location>
</feature>
<dbReference type="Proteomes" id="UP000695022">
    <property type="component" value="Unplaced"/>
</dbReference>
<evidence type="ECO:0000256" key="11">
    <source>
        <dbReference type="SAM" id="MobiDB-lite"/>
    </source>
</evidence>
<dbReference type="CDD" id="cd16498">
    <property type="entry name" value="RING-HC_BRCA1"/>
    <property type="match status" value="1"/>
</dbReference>
<dbReference type="SUPFAM" id="SSF57850">
    <property type="entry name" value="RING/U-box"/>
    <property type="match status" value="1"/>
</dbReference>
<feature type="compositionally biased region" description="Basic and acidic residues" evidence="11">
    <location>
        <begin position="844"/>
        <end position="853"/>
    </location>
</feature>
<evidence type="ECO:0000256" key="9">
    <source>
        <dbReference type="ARBA" id="ARBA00023306"/>
    </source>
</evidence>
<feature type="compositionally biased region" description="Polar residues" evidence="11">
    <location>
        <begin position="1293"/>
        <end position="1302"/>
    </location>
</feature>
<keyword evidence="4" id="KW-0227">DNA damage</keyword>
<feature type="compositionally biased region" description="Basic residues" evidence="11">
    <location>
        <begin position="354"/>
        <end position="365"/>
    </location>
</feature>
<dbReference type="GeneID" id="106811037"/>
<feature type="compositionally biased region" description="Basic and acidic residues" evidence="11">
    <location>
        <begin position="1309"/>
        <end position="1321"/>
    </location>
</feature>
<dbReference type="RefSeq" id="XP_014670041.1">
    <property type="nucleotide sequence ID" value="XM_014814555.1"/>
</dbReference>
<evidence type="ECO:0000313" key="14">
    <source>
        <dbReference type="RefSeq" id="XP_014670041.1"/>
    </source>
</evidence>
<feature type="region of interest" description="Disordered" evidence="11">
    <location>
        <begin position="1113"/>
        <end position="1172"/>
    </location>
</feature>
<feature type="region of interest" description="Disordered" evidence="11">
    <location>
        <begin position="342"/>
        <end position="529"/>
    </location>
</feature>
<evidence type="ECO:0000256" key="5">
    <source>
        <dbReference type="ARBA" id="ARBA00022771"/>
    </source>
</evidence>
<evidence type="ECO:0000313" key="13">
    <source>
        <dbReference type="Proteomes" id="UP000695022"/>
    </source>
</evidence>
<keyword evidence="13" id="KW-1185">Reference proteome</keyword>
<dbReference type="PROSITE" id="PS50089">
    <property type="entry name" value="ZF_RING_2"/>
    <property type="match status" value="1"/>
</dbReference>
<comment type="subcellular location">
    <subcellularLocation>
        <location evidence="1">Nucleus</location>
    </subcellularLocation>
</comment>
<evidence type="ECO:0000256" key="8">
    <source>
        <dbReference type="ARBA" id="ARBA00023242"/>
    </source>
</evidence>
<reference evidence="14" key="1">
    <citation type="submission" date="2025-08" db="UniProtKB">
        <authorList>
            <consortium name="RefSeq"/>
        </authorList>
    </citation>
    <scope>IDENTIFICATION</scope>
</reference>
<keyword evidence="8" id="KW-0539">Nucleus</keyword>
<feature type="region of interest" description="Disordered" evidence="11">
    <location>
        <begin position="825"/>
        <end position="923"/>
    </location>
</feature>
<evidence type="ECO:0000256" key="1">
    <source>
        <dbReference type="ARBA" id="ARBA00004123"/>
    </source>
</evidence>
<feature type="compositionally biased region" description="Polar residues" evidence="11">
    <location>
        <begin position="233"/>
        <end position="245"/>
    </location>
</feature>
<feature type="region of interest" description="Disordered" evidence="11">
    <location>
        <begin position="940"/>
        <end position="1006"/>
    </location>
</feature>
<feature type="compositionally biased region" description="Basic and acidic residues" evidence="11">
    <location>
        <begin position="700"/>
        <end position="711"/>
    </location>
</feature>
<feature type="compositionally biased region" description="Polar residues" evidence="11">
    <location>
        <begin position="277"/>
        <end position="291"/>
    </location>
</feature>
<organism evidence="13 14">
    <name type="scientific">Priapulus caudatus</name>
    <name type="common">Priapulid worm</name>
    <dbReference type="NCBI Taxonomy" id="37621"/>
    <lineage>
        <taxon>Eukaryota</taxon>
        <taxon>Metazoa</taxon>
        <taxon>Ecdysozoa</taxon>
        <taxon>Scalidophora</taxon>
        <taxon>Priapulida</taxon>
        <taxon>Priapulimorpha</taxon>
        <taxon>Priapulimorphida</taxon>
        <taxon>Priapulidae</taxon>
        <taxon>Priapulus</taxon>
    </lineage>
</organism>
<feature type="compositionally biased region" description="Low complexity" evidence="11">
    <location>
        <begin position="1209"/>
        <end position="1219"/>
    </location>
</feature>
<dbReference type="InterPro" id="IPR013083">
    <property type="entry name" value="Znf_RING/FYVE/PHD"/>
</dbReference>
<dbReference type="InterPro" id="IPR017907">
    <property type="entry name" value="Znf_RING_CS"/>
</dbReference>
<feature type="region of interest" description="Disordered" evidence="11">
    <location>
        <begin position="274"/>
        <end position="328"/>
    </location>
</feature>
<dbReference type="InterPro" id="IPR001841">
    <property type="entry name" value="Znf_RING"/>
</dbReference>
<proteinExistence type="predicted"/>
<feature type="compositionally biased region" description="Basic and acidic residues" evidence="11">
    <location>
        <begin position="300"/>
        <end position="310"/>
    </location>
</feature>
<evidence type="ECO:0000256" key="4">
    <source>
        <dbReference type="ARBA" id="ARBA00022763"/>
    </source>
</evidence>
<evidence type="ECO:0000256" key="2">
    <source>
        <dbReference type="ARBA" id="ARBA00022723"/>
    </source>
</evidence>
<feature type="compositionally biased region" description="Gly residues" evidence="11">
    <location>
        <begin position="996"/>
        <end position="1005"/>
    </location>
</feature>
<sequence>MDLQKVQNSIVLMQKSLECAICLELLNDPVSTRCDHQFCRGCLLKALSCRKNRQICSCPLCNEPITKRSLREACRLGKIAQAVQEIAAAVQNDTGIEGLILPTALLAIATEETNNKKRISNVDSVAAQLNENRTNVQKAKRRRLQDETPVYIEPDADTADEENKYMPTNTNIRSGFPVTRRKRRVRRSNRRNVADVAIASPVAKRLRDEGARDTAGFPDAVAREEEKEEDVALTNQSQVVMSSVPPQCDPASPRRARCHGDGEWTQSLQWFDAAGEQQATRSPHSAKTQQARPRACSARGDGEAPRRVESTDNDSSVAVETESAQEDGYSAYADVPGQHDLGAIPASQRTPTTVKKHLNGSRGRRSAAATSKRAARDEDGCGDGEDSQQQLRRLVAEISEAEKFTLDVLSQPEPRKSTSGMGRDQETASGIDQDQNTTSGMNGDQNITSGIDRDQISTDIPTYGPDDNGNPRGGDAADVTGPQKKSVSSRRGVRSSEAIERDQQSLFGRSYARGRAGANAARRRSSVAGRRDDELTRIYTEEEELRARTLDATAATSRAACRNKERRVCYDLAERDERVSVVAQIHWQPAGDSALVVGCLSDKDETVTDAAPDAGRHDDESDVVTVAEPVGCRDDEMDAVTNAVQMTMSRTGAATSPARKVLNGNVQARPASDAAGGTESSVTRRPRLDRGRGRERRRHGNETKPNCDDRGAATASDAGRSNHRAPRGLEMYRCSFVEGQTKKKARASRTGSKSKQRKATEKKKEEANVSRCSERGANNADDPYAFPNSQKTPPPKVACVTSKVATTQTKMKMRRHGVVEFVKIDKNPAGEKARCKTSEQYVVTDRDDSSEPRRSKRNRGRLVIYSDDGDDDDDDDEDIEVAEGSNAAAELPAQGTPQLPAIDESWSRPPAPPADWSHSKQMARDFPVKVKRLSLAVPQAPPGVCASERPLRGLPKSSPPSAEWEASIEACDTEPAGRRGDAEDATCGRHGDARSDGGGGAGMSGGSVIMETCDTSPLLVSPPSQSLLALPSELGEIEQPAQVLTATVAPSQAERADLSCRIPSQCDPIGSIPVLTLSGDSGSKGSPDVIPPTWVASAAAAAKRSSCLAAGDAHESEPVASSQHLDARGSAEVAASSQHLDARGSAEVAASSQHLDARPCRHDDGDTRGSTEVAARRGTFTLGADTQCLEGIAAQSLDMTEIVMLAASSGSAPPADSDATQLLPSTGEDGNDVGGSPQRRLRKRRSQSSSVSVVPDTLVVGDTCGSAASSPWQPSRRPAPPASQRSEEFVSGSVRTPSTDQRQPIVFARRREGDENDRHALTDTPPSLPISLVAAYQDTKREKQLGSRGSAESESNDSEHHSTRSTTVVETAKIHCRCPGETSGATGSGCH</sequence>
<feature type="compositionally biased region" description="Low complexity" evidence="11">
    <location>
        <begin position="1266"/>
        <end position="1276"/>
    </location>
</feature>
<evidence type="ECO:0000256" key="6">
    <source>
        <dbReference type="ARBA" id="ARBA00022833"/>
    </source>
</evidence>
<dbReference type="PANTHER" id="PTHR13763">
    <property type="entry name" value="BREAST CANCER TYPE 1 SUSCEPTIBILITY PROTEIN BRCA1"/>
    <property type="match status" value="1"/>
</dbReference>
<feature type="compositionally biased region" description="Low complexity" evidence="11">
    <location>
        <begin position="464"/>
        <end position="478"/>
    </location>
</feature>
<keyword evidence="6" id="KW-0862">Zinc</keyword>
<gene>
    <name evidence="14" type="primary">LOC106811037</name>
</gene>
<dbReference type="InterPro" id="IPR031099">
    <property type="entry name" value="BRCA1-associated"/>
</dbReference>
<dbReference type="PROSITE" id="PS00518">
    <property type="entry name" value="ZF_RING_1"/>
    <property type="match status" value="1"/>
</dbReference>
<dbReference type="Gene3D" id="3.30.40.10">
    <property type="entry name" value="Zinc/RING finger domain, C3HC4 (zinc finger)"/>
    <property type="match status" value="1"/>
</dbReference>
<feature type="domain" description="RING-type" evidence="12">
    <location>
        <begin position="19"/>
        <end position="62"/>
    </location>
</feature>
<feature type="compositionally biased region" description="Basic and acidic residues" evidence="11">
    <location>
        <begin position="975"/>
        <end position="995"/>
    </location>
</feature>
<feature type="compositionally biased region" description="Basic and acidic residues" evidence="11">
    <location>
        <begin position="825"/>
        <end position="837"/>
    </location>
</feature>
<dbReference type="Pfam" id="PF00097">
    <property type="entry name" value="zf-C3HC4"/>
    <property type="match status" value="1"/>
</dbReference>
<feature type="compositionally biased region" description="Basic and acidic residues" evidence="11">
    <location>
        <begin position="758"/>
        <end position="774"/>
    </location>
</feature>
<feature type="region of interest" description="Disordered" evidence="11">
    <location>
        <begin position="233"/>
        <end position="260"/>
    </location>
</feature>
<keyword evidence="5 10" id="KW-0863">Zinc-finger</keyword>
<keyword evidence="2" id="KW-0479">Metal-binding</keyword>
<evidence type="ECO:0000256" key="7">
    <source>
        <dbReference type="ARBA" id="ARBA00023204"/>
    </source>
</evidence>
<protein>
    <submittedName>
        <fullName evidence="14">Uncharacterized protein LOC106811037</fullName>
    </submittedName>
</protein>
<dbReference type="SMART" id="SM00184">
    <property type="entry name" value="RING"/>
    <property type="match status" value="1"/>
</dbReference>
<feature type="region of interest" description="Disordered" evidence="11">
    <location>
        <begin position="668"/>
        <end position="801"/>
    </location>
</feature>
<feature type="compositionally biased region" description="Basic and acidic residues" evidence="11">
    <location>
        <begin position="1155"/>
        <end position="1169"/>
    </location>
</feature>
<feature type="compositionally biased region" description="Acidic residues" evidence="11">
    <location>
        <begin position="867"/>
        <end position="881"/>
    </location>
</feature>